<keyword evidence="7" id="KW-0520">NAD</keyword>
<dbReference type="SMART" id="SM00829">
    <property type="entry name" value="PKS_ER"/>
    <property type="match status" value="1"/>
</dbReference>
<dbReference type="GO" id="GO:0004022">
    <property type="term" value="F:alcohol dehydrogenase (NAD+) activity"/>
    <property type="evidence" value="ECO:0007669"/>
    <property type="project" value="UniProtKB-EC"/>
</dbReference>
<evidence type="ECO:0000256" key="4">
    <source>
        <dbReference type="ARBA" id="ARBA00022723"/>
    </source>
</evidence>
<evidence type="ECO:0000256" key="8">
    <source>
        <dbReference type="ARBA" id="ARBA00049164"/>
    </source>
</evidence>
<evidence type="ECO:0000313" key="12">
    <source>
        <dbReference type="EMBL" id="ODQ90841.1"/>
    </source>
</evidence>
<dbReference type="GO" id="GO:0005829">
    <property type="term" value="C:cytosol"/>
    <property type="evidence" value="ECO:0007669"/>
    <property type="project" value="TreeGrafter"/>
</dbReference>
<dbReference type="InterPro" id="IPR002328">
    <property type="entry name" value="ADH_Zn_CS"/>
</dbReference>
<dbReference type="AlphaFoldDB" id="A0A1E3RLU4"/>
<feature type="domain" description="Enoyl reductase (ER)" evidence="11">
    <location>
        <begin position="10"/>
        <end position="382"/>
    </location>
</feature>
<reference evidence="13" key="1">
    <citation type="submission" date="2016-09" db="EMBL/GenBank/DDBJ databases">
        <authorList>
            <person name="Greninger A.L."/>
            <person name="Jerome K.R."/>
            <person name="Mcnair B."/>
            <person name="Wallis C."/>
            <person name="Fang F."/>
        </authorList>
    </citation>
    <scope>NUCLEOTIDE SEQUENCE [LARGE SCALE GENOMIC DNA]</scope>
    <source>
        <strain evidence="13">M6</strain>
    </source>
</reference>
<evidence type="ECO:0000256" key="7">
    <source>
        <dbReference type="ARBA" id="ARBA00023027"/>
    </source>
</evidence>
<dbReference type="EC" id="1.1.1.1" evidence="3"/>
<dbReference type="PANTHER" id="PTHR43880:SF12">
    <property type="entry name" value="ALCOHOL DEHYDROGENASE CLASS-3"/>
    <property type="match status" value="1"/>
</dbReference>
<dbReference type="CDD" id="cd08279">
    <property type="entry name" value="Zn_ADH_class_III"/>
    <property type="match status" value="1"/>
</dbReference>
<dbReference type="InterPro" id="IPR036291">
    <property type="entry name" value="NAD(P)-bd_dom_sf"/>
</dbReference>
<evidence type="ECO:0000256" key="2">
    <source>
        <dbReference type="ARBA" id="ARBA00008072"/>
    </source>
</evidence>
<dbReference type="Pfam" id="PF08240">
    <property type="entry name" value="ADH_N"/>
    <property type="match status" value="1"/>
</dbReference>
<dbReference type="Pfam" id="PF00107">
    <property type="entry name" value="ADH_zinc_N"/>
    <property type="match status" value="1"/>
</dbReference>
<keyword evidence="5 10" id="KW-0862">Zinc</keyword>
<evidence type="ECO:0000259" key="11">
    <source>
        <dbReference type="SMART" id="SM00829"/>
    </source>
</evidence>
<dbReference type="InterPro" id="IPR013154">
    <property type="entry name" value="ADH-like_N"/>
</dbReference>
<comment type="catalytic activity">
    <reaction evidence="8">
        <text>a secondary alcohol + NAD(+) = a ketone + NADH + H(+)</text>
        <dbReference type="Rhea" id="RHEA:10740"/>
        <dbReference type="ChEBI" id="CHEBI:15378"/>
        <dbReference type="ChEBI" id="CHEBI:17087"/>
        <dbReference type="ChEBI" id="CHEBI:35681"/>
        <dbReference type="ChEBI" id="CHEBI:57540"/>
        <dbReference type="ChEBI" id="CHEBI:57945"/>
        <dbReference type="EC" id="1.1.1.1"/>
    </reaction>
</comment>
<dbReference type="GO" id="GO:0046294">
    <property type="term" value="P:formaldehyde catabolic process"/>
    <property type="evidence" value="ECO:0007669"/>
    <property type="project" value="TreeGrafter"/>
</dbReference>
<dbReference type="NCBIfam" id="TIGR03989">
    <property type="entry name" value="Rxyl_3153"/>
    <property type="match status" value="1"/>
</dbReference>
<dbReference type="Gene3D" id="3.40.50.720">
    <property type="entry name" value="NAD(P)-binding Rossmann-like Domain"/>
    <property type="match status" value="1"/>
</dbReference>
<evidence type="ECO:0000256" key="6">
    <source>
        <dbReference type="ARBA" id="ARBA00023002"/>
    </source>
</evidence>
<sequence>MRTRGAILHGVGKPWSVEEFELDSPRAGEVLVRNAAAGMCHSDEHILTGDLSAPNDVMKAMGMPEMFPLIGGHEGSGVVVEVGDGVTDLEPGDHVVMSFVSTCGRCRWCASGAQYLCDSGSLTMVPGMPTDGTFRHHTLSGQGLGHLSKVGAFAEHTVVAETSLVKIDPDIPLRAAALVACAVPTGFGSMANRANVRGGDTAVVIGCGGIGMCAVQAARIRGAAQIVAVDPSEFKRQSALEFGATHTAASADEAVELVRDLTRGVMADAVVLAPSLVQHDTPAAGLALTRKGGTCVITGMSSQTLTSIDFNVQDFTLMNKTLAGTILGSMNPRSDVPMLLELYGSGQLKLDEMITTTYSLDQINEGYEDLRRDRNVRGVIVFDEEVSA</sequence>
<comment type="caution">
    <text evidence="12">The sequence shown here is derived from an EMBL/GenBank/DDBJ whole genome shotgun (WGS) entry which is preliminary data.</text>
</comment>
<dbReference type="PROSITE" id="PS00059">
    <property type="entry name" value="ADH_ZINC"/>
    <property type="match status" value="1"/>
</dbReference>
<dbReference type="GO" id="GO:0008270">
    <property type="term" value="F:zinc ion binding"/>
    <property type="evidence" value="ECO:0007669"/>
    <property type="project" value="InterPro"/>
</dbReference>
<proteinExistence type="inferred from homology"/>
<dbReference type="Gene3D" id="3.90.180.10">
    <property type="entry name" value="Medium-chain alcohol dehydrogenases, catalytic domain"/>
    <property type="match status" value="1"/>
</dbReference>
<dbReference type="InterPro" id="IPR023921">
    <property type="entry name" value="ADH_Zn_actinomycetes"/>
</dbReference>
<keyword evidence="4 10" id="KW-0479">Metal-binding</keyword>
<accession>A0A1E3RLU4</accession>
<dbReference type="GO" id="GO:0051903">
    <property type="term" value="F:S-(hydroxymethyl)glutathione dehydrogenase [NAD(P)+] activity"/>
    <property type="evidence" value="ECO:0007669"/>
    <property type="project" value="TreeGrafter"/>
</dbReference>
<dbReference type="InterPro" id="IPR020843">
    <property type="entry name" value="ER"/>
</dbReference>
<comment type="similarity">
    <text evidence="2 10">Belongs to the zinc-containing alcohol dehydrogenase family.</text>
</comment>
<dbReference type="RefSeq" id="WP_069413231.1">
    <property type="nucleotide sequence ID" value="NZ_JACKUL010000026.1"/>
</dbReference>
<dbReference type="EMBL" id="MIHA01000005">
    <property type="protein sequence ID" value="ODQ90841.1"/>
    <property type="molecule type" value="Genomic_DNA"/>
</dbReference>
<protein>
    <recommendedName>
        <fullName evidence="3">alcohol dehydrogenase</fullName>
        <ecNumber evidence="3">1.1.1.1</ecNumber>
    </recommendedName>
</protein>
<dbReference type="InterPro" id="IPR011032">
    <property type="entry name" value="GroES-like_sf"/>
</dbReference>
<dbReference type="SUPFAM" id="SSF51735">
    <property type="entry name" value="NAD(P)-binding Rossmann-fold domains"/>
    <property type="match status" value="1"/>
</dbReference>
<organism evidence="12 13">
    <name type="scientific">Mycolicibacterium flavescens</name>
    <name type="common">Mycobacterium flavescens</name>
    <dbReference type="NCBI Taxonomy" id="1776"/>
    <lineage>
        <taxon>Bacteria</taxon>
        <taxon>Bacillati</taxon>
        <taxon>Actinomycetota</taxon>
        <taxon>Actinomycetes</taxon>
        <taxon>Mycobacteriales</taxon>
        <taxon>Mycobacteriaceae</taxon>
        <taxon>Mycolicibacterium</taxon>
    </lineage>
</organism>
<dbReference type="SUPFAM" id="SSF50129">
    <property type="entry name" value="GroES-like"/>
    <property type="match status" value="2"/>
</dbReference>
<evidence type="ECO:0000256" key="3">
    <source>
        <dbReference type="ARBA" id="ARBA00013190"/>
    </source>
</evidence>
<name>A0A1E3RLU4_MYCFV</name>
<evidence type="ECO:0000256" key="1">
    <source>
        <dbReference type="ARBA" id="ARBA00001947"/>
    </source>
</evidence>
<comment type="cofactor">
    <cofactor evidence="1 10">
        <name>Zn(2+)</name>
        <dbReference type="ChEBI" id="CHEBI:29105"/>
    </cofactor>
</comment>
<dbReference type="Proteomes" id="UP000094053">
    <property type="component" value="Unassembled WGS sequence"/>
</dbReference>
<comment type="catalytic activity">
    <reaction evidence="9">
        <text>a primary alcohol + NAD(+) = an aldehyde + NADH + H(+)</text>
        <dbReference type="Rhea" id="RHEA:10736"/>
        <dbReference type="ChEBI" id="CHEBI:15378"/>
        <dbReference type="ChEBI" id="CHEBI:15734"/>
        <dbReference type="ChEBI" id="CHEBI:17478"/>
        <dbReference type="ChEBI" id="CHEBI:57540"/>
        <dbReference type="ChEBI" id="CHEBI:57945"/>
        <dbReference type="EC" id="1.1.1.1"/>
    </reaction>
</comment>
<gene>
    <name evidence="12" type="ORF">BHQ18_08975</name>
</gene>
<dbReference type="InterPro" id="IPR013149">
    <property type="entry name" value="ADH-like_C"/>
</dbReference>
<evidence type="ECO:0000256" key="9">
    <source>
        <dbReference type="ARBA" id="ARBA00049243"/>
    </source>
</evidence>
<evidence type="ECO:0000313" key="13">
    <source>
        <dbReference type="Proteomes" id="UP000094053"/>
    </source>
</evidence>
<dbReference type="STRING" id="1776.BHQ18_08975"/>
<evidence type="ECO:0000256" key="5">
    <source>
        <dbReference type="ARBA" id="ARBA00022833"/>
    </source>
</evidence>
<keyword evidence="13" id="KW-1185">Reference proteome</keyword>
<evidence type="ECO:0000256" key="10">
    <source>
        <dbReference type="RuleBase" id="RU361277"/>
    </source>
</evidence>
<dbReference type="OrthoDB" id="334894at2"/>
<keyword evidence="6" id="KW-0560">Oxidoreductase</keyword>
<dbReference type="PANTHER" id="PTHR43880">
    <property type="entry name" value="ALCOHOL DEHYDROGENASE"/>
    <property type="match status" value="1"/>
</dbReference>